<feature type="compositionally biased region" description="Basic and acidic residues" evidence="1">
    <location>
        <begin position="1088"/>
        <end position="1105"/>
    </location>
</feature>
<keyword evidence="2" id="KW-1133">Transmembrane helix</keyword>
<dbReference type="KEGG" id="eiv:EIN_508950"/>
<dbReference type="Proteomes" id="UP000014680">
    <property type="component" value="Unassembled WGS sequence"/>
</dbReference>
<dbReference type="Gene3D" id="1.10.510.10">
    <property type="entry name" value="Transferase(Phosphotransferase) domain 1"/>
    <property type="match status" value="1"/>
</dbReference>
<name>A0A0A1UGP0_ENTIV</name>
<keyword evidence="5" id="KW-1185">Reference proteome</keyword>
<dbReference type="GO" id="GO:0005524">
    <property type="term" value="F:ATP binding"/>
    <property type="evidence" value="ECO:0007669"/>
    <property type="project" value="InterPro"/>
</dbReference>
<evidence type="ECO:0000259" key="3">
    <source>
        <dbReference type="PROSITE" id="PS50011"/>
    </source>
</evidence>
<evidence type="ECO:0000256" key="2">
    <source>
        <dbReference type="SAM" id="Phobius"/>
    </source>
</evidence>
<keyword evidence="4" id="KW-0808">Transferase</keyword>
<evidence type="ECO:0000256" key="1">
    <source>
        <dbReference type="SAM" id="MobiDB-lite"/>
    </source>
</evidence>
<protein>
    <submittedName>
        <fullName evidence="4">Protein serine/threonine kinase, putative</fullName>
    </submittedName>
</protein>
<dbReference type="Gene3D" id="3.30.200.20">
    <property type="entry name" value="Phosphorylase Kinase, domain 1"/>
    <property type="match status" value="1"/>
</dbReference>
<dbReference type="SMART" id="SM00261">
    <property type="entry name" value="FU"/>
    <property type="match status" value="6"/>
</dbReference>
<dbReference type="SUPFAM" id="SSF57184">
    <property type="entry name" value="Growth factor receptor domain"/>
    <property type="match status" value="3"/>
</dbReference>
<feature type="transmembrane region" description="Helical" evidence="2">
    <location>
        <begin position="808"/>
        <end position="835"/>
    </location>
</feature>
<gene>
    <name evidence="4" type="ORF">EIN_508950</name>
</gene>
<keyword evidence="2" id="KW-0472">Membrane</keyword>
<keyword evidence="2" id="KW-0812">Transmembrane</keyword>
<dbReference type="EMBL" id="KB206320">
    <property type="protein sequence ID" value="ELP92884.1"/>
    <property type="molecule type" value="Genomic_DNA"/>
</dbReference>
<dbReference type="PANTHER" id="PTHR45756">
    <property type="entry name" value="PALMITOYLTRANSFERASE"/>
    <property type="match status" value="1"/>
</dbReference>
<dbReference type="OrthoDB" id="6255455at2759"/>
<dbReference type="InterPro" id="IPR053215">
    <property type="entry name" value="TKL_Ser/Thr_kinase"/>
</dbReference>
<keyword evidence="4" id="KW-0418">Kinase</keyword>
<dbReference type="InterPro" id="IPR008271">
    <property type="entry name" value="Ser/Thr_kinase_AS"/>
</dbReference>
<organism evidence="4 5">
    <name type="scientific">Entamoeba invadens IP1</name>
    <dbReference type="NCBI Taxonomy" id="370355"/>
    <lineage>
        <taxon>Eukaryota</taxon>
        <taxon>Amoebozoa</taxon>
        <taxon>Evosea</taxon>
        <taxon>Archamoebae</taxon>
        <taxon>Mastigamoebida</taxon>
        <taxon>Entamoebidae</taxon>
        <taxon>Entamoeba</taxon>
    </lineage>
</organism>
<dbReference type="GO" id="GO:0004672">
    <property type="term" value="F:protein kinase activity"/>
    <property type="evidence" value="ECO:0007669"/>
    <property type="project" value="InterPro"/>
</dbReference>
<accession>A0A0A1UGP0</accession>
<reference evidence="4 5" key="1">
    <citation type="submission" date="2012-10" db="EMBL/GenBank/DDBJ databases">
        <authorList>
            <person name="Zafar N."/>
            <person name="Inman J."/>
            <person name="Hall N."/>
            <person name="Lorenzi H."/>
            <person name="Caler E."/>
        </authorList>
    </citation>
    <scope>NUCLEOTIDE SEQUENCE [LARGE SCALE GENOMIC DNA]</scope>
    <source>
        <strain evidence="4 5">IP1</strain>
    </source>
</reference>
<sequence>MNGFCLPCDSLYGCLSCENETKCTKCISTLSLFNNTVSGNIECSKDCGIRSCISCDFDGKCNKCDIPYTLNVTTNACVYCWEAQKNCGRCKQDENKCEICESNEFYLNANGNCISCGLNISNCVVCSSELGCESCEDGYELTADKKCSLKTKQQNDEKWNKIIWKKTNWKGESLQCTAKQIEVDGRCQEIGLNKYKTSNTTADLCSNKLYGCYSCEYTSEAALKQFDTIALQCTFCEVGKAFESFSIRKCVETSNVIDTTGIKIACKEGCSSCTTTSNCFYTDYFNSTARDEYLYEYINDKYCLYHQLGIGCIQCYNSITSTGICEDFERNFTCSIILEKNGQRTCVPYNEILPIQNTIESVEIKNSIQFEAMKNDDTNCKEFAFGRCMNCSMGYYLNNESPPSCVSCMENCYSCTTSSRCEICKIGFKLVDETTCTKIENCLIPSFEGCSTCNEKYYLKNGECITYDGSNCESYVVEGASGIKCIKCVTNYILIAGSCYEKLLKKCDVIDSISSQCIKCQENYTLDASKNCIQITTDFCSYSSKYECLKCNLELSLVKVSGKSVCLKEVQNEFCIENSETGCLKCKEGYYISGKDCRQCNKKCSTCLNNAENCITCNFGYYYDLMNKDCKYVGDISQRCKIFLPDGLRCAVCQMGYVLNTYDCVKCSEKCENCVGSPDGCVNCNTNGGFYEDVEYSTTENKSCLSTLTLFNCKRSGQYGCMECENGYYLNEYNKCLKCPVGCEECESKMCTSCVDQYVLNVVSNRCVVWTSVSNCNAYDSKTKKCSRCKGNYNPSVSGDECIYNTNILAIVLPIVFGFLIIILLIIVIALLLFYKHFKTEQKVWKELVSEFYIKDLRIKGVKFNELGDAKNHILSSAKIIKFTNEIPVCEDSEFDFYLANDTYSMLKIQFTTKTQDEKFLVDVFPATVVTLRKGRAVKYTVSIYPLCTTDYTFDIICTALDLKKGCARVFNIPCEFSSERSTALDPDELIKDAKMGEGSFGIVYLGRYRGEKVAIKEMKEAVINKIDNTKKTLSKNITIKINTNEANVSYSQDKKESLMETTNLSGRRPSLSPRGNTQRRPSFNNKTKTDRNETKNYSKNEQGEDTKMLFANKKMDAFAKEVAMLDKFRSEYIVHFYGAVFVPNRICIVTEFAQYGSLSDLIKVKKGEDIEMKMRIKLMLDTARGILYLHNNGVLHRDIKPDNTLVVSLSFNDKVNAKLTDFGTSRNINSLCNTLMYTKSIGTPKYMAPEITNVEKYTLAADVYSLAVTMLECFSWTDPFDEKMFLYSWDITNLISKGQRPKINIENGEIKKLIEDCWKQQPNERILMNEVVQRLQILFG</sequence>
<dbReference type="RefSeq" id="XP_004259655.1">
    <property type="nucleotide sequence ID" value="XM_004259607.1"/>
</dbReference>
<dbReference type="VEuPathDB" id="AmoebaDB:EIN_508950"/>
<dbReference type="InterPro" id="IPR011009">
    <property type="entry name" value="Kinase-like_dom_sf"/>
</dbReference>
<dbReference type="Pfam" id="PF00069">
    <property type="entry name" value="Pkinase"/>
    <property type="match status" value="1"/>
</dbReference>
<evidence type="ECO:0000313" key="5">
    <source>
        <dbReference type="Proteomes" id="UP000014680"/>
    </source>
</evidence>
<dbReference type="InterPro" id="IPR006212">
    <property type="entry name" value="Furin_repeat"/>
</dbReference>
<feature type="compositionally biased region" description="Polar residues" evidence="1">
    <location>
        <begin position="1074"/>
        <end position="1087"/>
    </location>
</feature>
<proteinExistence type="predicted"/>
<feature type="domain" description="Protein kinase" evidence="3">
    <location>
        <begin position="990"/>
        <end position="1340"/>
    </location>
</feature>
<evidence type="ECO:0000313" key="4">
    <source>
        <dbReference type="EMBL" id="ELP92884.1"/>
    </source>
</evidence>
<dbReference type="PROSITE" id="PS50011">
    <property type="entry name" value="PROTEIN_KINASE_DOM"/>
    <property type="match status" value="1"/>
</dbReference>
<dbReference type="PROSITE" id="PS00108">
    <property type="entry name" value="PROTEIN_KINASE_ST"/>
    <property type="match status" value="1"/>
</dbReference>
<dbReference type="InterPro" id="IPR009030">
    <property type="entry name" value="Growth_fac_rcpt_cys_sf"/>
</dbReference>
<dbReference type="GeneID" id="14891819"/>
<dbReference type="PANTHER" id="PTHR45756:SF1">
    <property type="entry name" value="PROTEIN KINASE DOMAIN CONTAINING PROTEIN"/>
    <property type="match status" value="1"/>
</dbReference>
<dbReference type="InterPro" id="IPR000719">
    <property type="entry name" value="Prot_kinase_dom"/>
</dbReference>
<dbReference type="SUPFAM" id="SSF56112">
    <property type="entry name" value="Protein kinase-like (PK-like)"/>
    <property type="match status" value="1"/>
</dbReference>
<feature type="region of interest" description="Disordered" evidence="1">
    <location>
        <begin position="1051"/>
        <end position="1105"/>
    </location>
</feature>
<dbReference type="SMART" id="SM00220">
    <property type="entry name" value="S_TKc"/>
    <property type="match status" value="1"/>
</dbReference>